<dbReference type="InterPro" id="IPR006066">
    <property type="entry name" value="NO2/SO3_Rdtase_FeS/sirohaem_BS"/>
</dbReference>
<comment type="cofactor">
    <cofactor evidence="13">
        <name>[2Fe-2S] cluster</name>
        <dbReference type="ChEBI" id="CHEBI:190135"/>
    </cofactor>
</comment>
<dbReference type="GO" id="GO:0050661">
    <property type="term" value="F:NADP binding"/>
    <property type="evidence" value="ECO:0007669"/>
    <property type="project" value="InterPro"/>
</dbReference>
<evidence type="ECO:0000259" key="15">
    <source>
        <dbReference type="Pfam" id="PF03460"/>
    </source>
</evidence>
<accession>A0A3B0XWI7</accession>
<evidence type="ECO:0000256" key="9">
    <source>
        <dbReference type="ARBA" id="ARBA00023002"/>
    </source>
</evidence>
<evidence type="ECO:0000259" key="14">
    <source>
        <dbReference type="Pfam" id="PF01077"/>
    </source>
</evidence>
<evidence type="ECO:0000313" key="18">
    <source>
        <dbReference type="EMBL" id="VAW60594.1"/>
    </source>
</evidence>
<dbReference type="Pfam" id="PF04324">
    <property type="entry name" value="Fer2_BFD"/>
    <property type="match status" value="2"/>
</dbReference>
<evidence type="ECO:0000256" key="7">
    <source>
        <dbReference type="ARBA" id="ARBA00022723"/>
    </source>
</evidence>
<dbReference type="GO" id="GO:0046872">
    <property type="term" value="F:metal ion binding"/>
    <property type="evidence" value="ECO:0007669"/>
    <property type="project" value="UniProtKB-KW"/>
</dbReference>
<evidence type="ECO:0000256" key="6">
    <source>
        <dbReference type="ARBA" id="ARBA00022714"/>
    </source>
</evidence>
<keyword evidence="6" id="KW-0001">2Fe-2S</keyword>
<dbReference type="PRINTS" id="PR00397">
    <property type="entry name" value="SIROHAEM"/>
</dbReference>
<dbReference type="InterPro" id="IPR041575">
    <property type="entry name" value="Rubredoxin_C"/>
</dbReference>
<dbReference type="PROSITE" id="PS00365">
    <property type="entry name" value="NIR_SIR"/>
    <property type="match status" value="1"/>
</dbReference>
<dbReference type="InterPro" id="IPR052034">
    <property type="entry name" value="NasD-like"/>
</dbReference>
<dbReference type="Gene3D" id="3.30.390.30">
    <property type="match status" value="1"/>
</dbReference>
<dbReference type="InterPro" id="IPR012744">
    <property type="entry name" value="Nitri_red_NirB"/>
</dbReference>
<dbReference type="Pfam" id="PF01077">
    <property type="entry name" value="NIR_SIR"/>
    <property type="match status" value="1"/>
</dbReference>
<keyword evidence="4" id="KW-0349">Heme</keyword>
<dbReference type="InterPro" id="IPR036136">
    <property type="entry name" value="Nit/Sulf_reduc_fer-like_dom_sf"/>
</dbReference>
<evidence type="ECO:0000256" key="1">
    <source>
        <dbReference type="ARBA" id="ARBA00001966"/>
    </source>
</evidence>
<dbReference type="Pfam" id="PF18267">
    <property type="entry name" value="Rubredoxin_C"/>
    <property type="match status" value="1"/>
</dbReference>
<evidence type="ECO:0000256" key="4">
    <source>
        <dbReference type="ARBA" id="ARBA00022617"/>
    </source>
</evidence>
<keyword evidence="12" id="KW-0534">Nitrate assimilation</keyword>
<evidence type="ECO:0000256" key="2">
    <source>
        <dbReference type="ARBA" id="ARBA00001974"/>
    </source>
</evidence>
<keyword evidence="9 18" id="KW-0560">Oxidoreductase</keyword>
<proteinExistence type="predicted"/>
<feature type="domain" description="Nitrite/Sulfite reductase ferredoxin-like" evidence="15">
    <location>
        <begin position="277"/>
        <end position="340"/>
    </location>
</feature>
<reference evidence="18" key="1">
    <citation type="submission" date="2018-06" db="EMBL/GenBank/DDBJ databases">
        <authorList>
            <person name="Zhirakovskaya E."/>
        </authorList>
    </citation>
    <scope>NUCLEOTIDE SEQUENCE</scope>
</reference>
<feature type="non-terminal residue" evidence="18">
    <location>
        <position position="1"/>
    </location>
</feature>
<dbReference type="InterPro" id="IPR006067">
    <property type="entry name" value="NO2/SO3_Rdtase_4Fe4S_dom"/>
</dbReference>
<sequence>HRGQTYGLVAPLFEMAKVCANHLAEFGIGLYAGSVTSTKLKVTGIDLFSAGDFMGDETTEDIVVRDASRGVYKKIVIKDEKILGAVLYGDTIDGAWYFQLIREETNITDIRDALMFGQAHLGDSGHGGNVVANMSDDAEICGCNGVSKGVVVKAIIEKGLFTLEEVRAHTKASSSCGSCTGLVEQLLEVTLGSDYAAPEAKPICACTDHTHDHVREQIRTQKLTAVGDVYKKLSWRTDDGCAACRTAINYYLISTWPKEAKDDYQSRFINERAHANIQKDGSYSVIPRMWGGMTTPKELRAIADVAEKFNLNTVHVTGGQRIGLYGVKKDELPIIWKDLNDQGLVSGHAYGKALRTVKTCVGKEWCRFGTQDSTGIGIKLEQMSWGSWMPHKFKMAASGCPRNCAEATIKDFGVVCVDSGYELHIGGNGGIKVRATDLLTRVDTEEEVLEYSAAFIQLYREEARYLERTAPWIERVGFTHVKEILVDDEAQRKELAVRFKYSQEVTKSQEDPWTERSTHGVDAHEFTPLKVIG</sequence>
<dbReference type="GO" id="GO:0020037">
    <property type="term" value="F:heme binding"/>
    <property type="evidence" value="ECO:0007669"/>
    <property type="project" value="InterPro"/>
</dbReference>
<dbReference type="Gene3D" id="3.30.413.10">
    <property type="entry name" value="Sulfite Reductase Hemoprotein, domain 1"/>
    <property type="match status" value="1"/>
</dbReference>
<evidence type="ECO:0000256" key="12">
    <source>
        <dbReference type="ARBA" id="ARBA00023063"/>
    </source>
</evidence>
<dbReference type="GO" id="GO:0051539">
    <property type="term" value="F:4 iron, 4 sulfur cluster binding"/>
    <property type="evidence" value="ECO:0007669"/>
    <property type="project" value="UniProtKB-KW"/>
</dbReference>
<keyword evidence="8" id="KW-0274">FAD</keyword>
<keyword evidence="11" id="KW-0411">Iron-sulfur</keyword>
<dbReference type="Pfam" id="PF03460">
    <property type="entry name" value="NIR_SIR_ferr"/>
    <property type="match status" value="1"/>
</dbReference>
<protein>
    <submittedName>
        <fullName evidence="18">Nitrite reductase [NAD(P)H] large subunit</fullName>
        <ecNumber evidence="18">1.7.1.4</ecNumber>
    </submittedName>
</protein>
<dbReference type="UniPathway" id="UPA00653"/>
<dbReference type="AlphaFoldDB" id="A0A3B0XWI7"/>
<evidence type="ECO:0000256" key="5">
    <source>
        <dbReference type="ARBA" id="ARBA00022630"/>
    </source>
</evidence>
<evidence type="ECO:0000256" key="11">
    <source>
        <dbReference type="ARBA" id="ARBA00023014"/>
    </source>
</evidence>
<dbReference type="PANTHER" id="PTHR43809:SF1">
    <property type="entry name" value="NITRITE REDUCTASE (NADH) LARGE SUBUNIT"/>
    <property type="match status" value="1"/>
</dbReference>
<keyword evidence="10" id="KW-0408">Iron</keyword>
<dbReference type="FunFam" id="1.10.10.1100:FF:000002">
    <property type="entry name" value="Nitrite reductase large subunit"/>
    <property type="match status" value="1"/>
</dbReference>
<evidence type="ECO:0000256" key="3">
    <source>
        <dbReference type="ARBA" id="ARBA00022485"/>
    </source>
</evidence>
<dbReference type="InterPro" id="IPR005117">
    <property type="entry name" value="NiRdtase/SiRdtase_haem-b_fer"/>
</dbReference>
<dbReference type="InterPro" id="IPR045854">
    <property type="entry name" value="NO2/SO3_Rdtase_4Fe4S_sf"/>
</dbReference>
<dbReference type="InterPro" id="IPR016156">
    <property type="entry name" value="FAD/NAD-linked_Rdtase_dimer_sf"/>
</dbReference>
<feature type="domain" description="NADH-rubredoxin oxidoreductase C-terminal" evidence="17">
    <location>
        <begin position="37"/>
        <end position="104"/>
    </location>
</feature>
<dbReference type="NCBIfam" id="TIGR02374">
    <property type="entry name" value="nitri_red_nirB"/>
    <property type="match status" value="1"/>
</dbReference>
<name>A0A3B0XWI7_9ZZZZ</name>
<dbReference type="EC" id="1.7.1.4" evidence="18"/>
<evidence type="ECO:0000259" key="17">
    <source>
        <dbReference type="Pfam" id="PF18267"/>
    </source>
</evidence>
<evidence type="ECO:0000259" key="16">
    <source>
        <dbReference type="Pfam" id="PF04324"/>
    </source>
</evidence>
<dbReference type="GO" id="GO:0008942">
    <property type="term" value="F:nitrite reductase [NAD(P)H] activity"/>
    <property type="evidence" value="ECO:0007669"/>
    <property type="project" value="UniProtKB-EC"/>
</dbReference>
<dbReference type="GO" id="GO:0050660">
    <property type="term" value="F:flavin adenine dinucleotide binding"/>
    <property type="evidence" value="ECO:0007669"/>
    <property type="project" value="InterPro"/>
</dbReference>
<dbReference type="PANTHER" id="PTHR43809">
    <property type="entry name" value="NITRITE REDUCTASE (NADH) LARGE SUBUNIT"/>
    <property type="match status" value="1"/>
</dbReference>
<comment type="cofactor">
    <cofactor evidence="1">
        <name>[4Fe-4S] cluster</name>
        <dbReference type="ChEBI" id="CHEBI:49883"/>
    </cofactor>
</comment>
<dbReference type="CDD" id="cd19944">
    <property type="entry name" value="NirB_Fer2_BFD-like_2"/>
    <property type="match status" value="1"/>
</dbReference>
<dbReference type="InterPro" id="IPR041854">
    <property type="entry name" value="BFD-like_2Fe2S-bd_dom_sf"/>
</dbReference>
<dbReference type="SUPFAM" id="SSF55124">
    <property type="entry name" value="Nitrite/Sulfite reductase N-terminal domain-like"/>
    <property type="match status" value="1"/>
</dbReference>
<comment type="cofactor">
    <cofactor evidence="2">
        <name>FAD</name>
        <dbReference type="ChEBI" id="CHEBI:57692"/>
    </cofactor>
</comment>
<feature type="domain" description="BFD-like [2Fe-2S]-binding" evidence="16">
    <location>
        <begin position="140"/>
        <end position="188"/>
    </location>
</feature>
<dbReference type="Gene3D" id="1.10.10.1100">
    <property type="entry name" value="BFD-like [2Fe-2S]-binding domain"/>
    <property type="match status" value="1"/>
</dbReference>
<dbReference type="SUPFAM" id="SSF56014">
    <property type="entry name" value="Nitrite and sulphite reductase 4Fe-4S domain-like"/>
    <property type="match status" value="1"/>
</dbReference>
<feature type="domain" description="BFD-like [2Fe-2S]-binding" evidence="16">
    <location>
        <begin position="203"/>
        <end position="253"/>
    </location>
</feature>
<keyword evidence="7" id="KW-0479">Metal-binding</keyword>
<feature type="domain" description="Nitrite/sulphite reductase 4Fe-4S" evidence="14">
    <location>
        <begin position="351"/>
        <end position="489"/>
    </location>
</feature>
<gene>
    <name evidence="18" type="ORF">MNBD_GAMMA08-553</name>
</gene>
<dbReference type="CDD" id="cd19943">
    <property type="entry name" value="NirB_Fer2_BFD-like_1"/>
    <property type="match status" value="1"/>
</dbReference>
<evidence type="ECO:0000256" key="8">
    <source>
        <dbReference type="ARBA" id="ARBA00022827"/>
    </source>
</evidence>
<dbReference type="GO" id="GO:0051537">
    <property type="term" value="F:2 iron, 2 sulfur cluster binding"/>
    <property type="evidence" value="ECO:0007669"/>
    <property type="project" value="UniProtKB-KW"/>
</dbReference>
<dbReference type="GO" id="GO:0042128">
    <property type="term" value="P:nitrate assimilation"/>
    <property type="evidence" value="ECO:0007669"/>
    <property type="project" value="UniProtKB-UniPathway"/>
</dbReference>
<evidence type="ECO:0000256" key="10">
    <source>
        <dbReference type="ARBA" id="ARBA00023004"/>
    </source>
</evidence>
<keyword evidence="3" id="KW-0004">4Fe-4S</keyword>
<evidence type="ECO:0000256" key="13">
    <source>
        <dbReference type="ARBA" id="ARBA00034078"/>
    </source>
</evidence>
<organism evidence="18">
    <name type="scientific">hydrothermal vent metagenome</name>
    <dbReference type="NCBI Taxonomy" id="652676"/>
    <lineage>
        <taxon>unclassified sequences</taxon>
        <taxon>metagenomes</taxon>
        <taxon>ecological metagenomes</taxon>
    </lineage>
</organism>
<keyword evidence="5" id="KW-0285">Flavoprotein</keyword>
<dbReference type="EMBL" id="UOFH01000151">
    <property type="protein sequence ID" value="VAW60594.1"/>
    <property type="molecule type" value="Genomic_DNA"/>
</dbReference>
<dbReference type="InterPro" id="IPR007419">
    <property type="entry name" value="BFD-like_2Fe2S-bd_dom"/>
</dbReference>